<evidence type="ECO:0000256" key="3">
    <source>
        <dbReference type="ARBA" id="ARBA00022692"/>
    </source>
</evidence>
<feature type="transmembrane region" description="Helical" evidence="6">
    <location>
        <begin position="137"/>
        <end position="157"/>
    </location>
</feature>
<dbReference type="Proteomes" id="UP001213000">
    <property type="component" value="Unassembled WGS sequence"/>
</dbReference>
<evidence type="ECO:0000313" key="7">
    <source>
        <dbReference type="EMBL" id="KAJ3560485.1"/>
    </source>
</evidence>
<keyword evidence="8" id="KW-1185">Reference proteome</keyword>
<name>A0AAD5VHT2_9AGAR</name>
<dbReference type="Pfam" id="PF13520">
    <property type="entry name" value="AA_permease_2"/>
    <property type="match status" value="1"/>
</dbReference>
<evidence type="ECO:0008006" key="9">
    <source>
        <dbReference type="Google" id="ProtNLM"/>
    </source>
</evidence>
<evidence type="ECO:0000256" key="2">
    <source>
        <dbReference type="ARBA" id="ARBA00022448"/>
    </source>
</evidence>
<comment type="caution">
    <text evidence="7">The sequence shown here is derived from an EMBL/GenBank/DDBJ whole genome shotgun (WGS) entry which is preliminary data.</text>
</comment>
<dbReference type="PANTHER" id="PTHR45649">
    <property type="entry name" value="AMINO-ACID PERMEASE BAT1"/>
    <property type="match status" value="1"/>
</dbReference>
<evidence type="ECO:0000256" key="1">
    <source>
        <dbReference type="ARBA" id="ARBA00004141"/>
    </source>
</evidence>
<keyword evidence="5 6" id="KW-0472">Membrane</keyword>
<dbReference type="PANTHER" id="PTHR45649:SF26">
    <property type="entry name" value="OS04G0435100 PROTEIN"/>
    <property type="match status" value="1"/>
</dbReference>
<feature type="transmembrane region" description="Helical" evidence="6">
    <location>
        <begin position="97"/>
        <end position="125"/>
    </location>
</feature>
<evidence type="ECO:0000256" key="6">
    <source>
        <dbReference type="SAM" id="Phobius"/>
    </source>
</evidence>
<dbReference type="GO" id="GO:0016020">
    <property type="term" value="C:membrane"/>
    <property type="evidence" value="ECO:0007669"/>
    <property type="project" value="UniProtKB-SubCell"/>
</dbReference>
<organism evidence="7 8">
    <name type="scientific">Leucocoprinus birnbaumii</name>
    <dbReference type="NCBI Taxonomy" id="56174"/>
    <lineage>
        <taxon>Eukaryota</taxon>
        <taxon>Fungi</taxon>
        <taxon>Dikarya</taxon>
        <taxon>Basidiomycota</taxon>
        <taxon>Agaricomycotina</taxon>
        <taxon>Agaricomycetes</taxon>
        <taxon>Agaricomycetidae</taxon>
        <taxon>Agaricales</taxon>
        <taxon>Agaricineae</taxon>
        <taxon>Agaricaceae</taxon>
        <taxon>Leucocoprinus</taxon>
    </lineage>
</organism>
<sequence>MLRGIVDRLERSARVHKRDDALLAKLGYKSEFRRDFSLWETICFSFSIMAVCASVSSSFSFPLVTALSLAELTSAMPTSAGLYYFSAKLAPPGYGPLVSWITGWANITGQISLICSIEFVCAQLITTGIQVGSDGRINLGPGPTFGILIALLVSHAIR</sequence>
<evidence type="ECO:0000256" key="5">
    <source>
        <dbReference type="ARBA" id="ARBA00023136"/>
    </source>
</evidence>
<keyword evidence="2" id="KW-0813">Transport</keyword>
<protein>
    <recommendedName>
        <fullName evidence="9">Amino acid transporter</fullName>
    </recommendedName>
</protein>
<dbReference type="GO" id="GO:0022857">
    <property type="term" value="F:transmembrane transporter activity"/>
    <property type="evidence" value="ECO:0007669"/>
    <property type="project" value="InterPro"/>
</dbReference>
<feature type="transmembrane region" description="Helical" evidence="6">
    <location>
        <begin position="38"/>
        <end position="57"/>
    </location>
</feature>
<keyword evidence="4 6" id="KW-1133">Transmembrane helix</keyword>
<dbReference type="EMBL" id="JANIEX010001163">
    <property type="protein sequence ID" value="KAJ3560485.1"/>
    <property type="molecule type" value="Genomic_DNA"/>
</dbReference>
<gene>
    <name evidence="7" type="ORF">NP233_g10807</name>
</gene>
<evidence type="ECO:0000256" key="4">
    <source>
        <dbReference type="ARBA" id="ARBA00022989"/>
    </source>
</evidence>
<reference evidence="7" key="1">
    <citation type="submission" date="2022-07" db="EMBL/GenBank/DDBJ databases">
        <title>Genome Sequence of Leucocoprinus birnbaumii.</title>
        <authorList>
            <person name="Buettner E."/>
        </authorList>
    </citation>
    <scope>NUCLEOTIDE SEQUENCE</scope>
    <source>
        <strain evidence="7">VT141</strain>
    </source>
</reference>
<evidence type="ECO:0000313" key="8">
    <source>
        <dbReference type="Proteomes" id="UP001213000"/>
    </source>
</evidence>
<dbReference type="InterPro" id="IPR002293">
    <property type="entry name" value="AA/rel_permease1"/>
</dbReference>
<dbReference type="Gene3D" id="1.20.1740.10">
    <property type="entry name" value="Amino acid/polyamine transporter I"/>
    <property type="match status" value="1"/>
</dbReference>
<dbReference type="AlphaFoldDB" id="A0AAD5VHT2"/>
<proteinExistence type="predicted"/>
<keyword evidence="3 6" id="KW-0812">Transmembrane</keyword>
<comment type="subcellular location">
    <subcellularLocation>
        <location evidence="1">Membrane</location>
        <topology evidence="1">Multi-pass membrane protein</topology>
    </subcellularLocation>
</comment>
<accession>A0AAD5VHT2</accession>